<evidence type="ECO:0000256" key="1">
    <source>
        <dbReference type="SAM" id="Phobius"/>
    </source>
</evidence>
<keyword evidence="1" id="KW-0812">Transmembrane</keyword>
<organism evidence="3 4">
    <name type="scientific">Caenorhabditis japonica</name>
    <dbReference type="NCBI Taxonomy" id="281687"/>
    <lineage>
        <taxon>Eukaryota</taxon>
        <taxon>Metazoa</taxon>
        <taxon>Ecdysozoa</taxon>
        <taxon>Nematoda</taxon>
        <taxon>Chromadorea</taxon>
        <taxon>Rhabditida</taxon>
        <taxon>Rhabditina</taxon>
        <taxon>Rhabditomorpha</taxon>
        <taxon>Rhabditoidea</taxon>
        <taxon>Rhabditidae</taxon>
        <taxon>Peloderinae</taxon>
        <taxon>Caenorhabditis</taxon>
    </lineage>
</organism>
<evidence type="ECO:0000313" key="4">
    <source>
        <dbReference type="Proteomes" id="UP000005237"/>
    </source>
</evidence>
<dbReference type="InterPro" id="IPR002593">
    <property type="entry name" value="DX"/>
</dbReference>
<reference evidence="4" key="1">
    <citation type="submission" date="2010-08" db="EMBL/GenBank/DDBJ databases">
        <authorList>
            <consortium name="Caenorhabditis japonica Sequencing Consortium"/>
            <person name="Wilson R.K."/>
        </authorList>
    </citation>
    <scope>NUCLEOTIDE SEQUENCE [LARGE SCALE GENOMIC DNA]</scope>
    <source>
        <strain evidence="4">DF5081</strain>
    </source>
</reference>
<feature type="transmembrane region" description="Helical" evidence="1">
    <location>
        <begin position="271"/>
        <end position="293"/>
    </location>
</feature>
<protein>
    <submittedName>
        <fullName evidence="3">DX domain-containing protein</fullName>
    </submittedName>
</protein>
<feature type="domain" description="Domain of unknown function DX" evidence="2">
    <location>
        <begin position="176"/>
        <end position="254"/>
    </location>
</feature>
<name>A0A8R1HI25_CAEJA</name>
<dbReference type="Pfam" id="PF01666">
    <property type="entry name" value="DX"/>
    <property type="match status" value="1"/>
</dbReference>
<dbReference type="EnsemblMetazoa" id="CJA01148b.1">
    <property type="protein sequence ID" value="CJA01148b.1"/>
    <property type="gene ID" value="WBGene00120352"/>
</dbReference>
<keyword evidence="1" id="KW-1133">Transmembrane helix</keyword>
<dbReference type="PANTHER" id="PTHR36157:SF2">
    <property type="entry name" value="DOMAIN OF UNKNOWN FUNCTION DX DOMAIN-CONTAINING PROTEIN"/>
    <property type="match status" value="1"/>
</dbReference>
<sequence length="324" mass="36065">MPAFFCLPMACQRQVDVLDRSQMNLQAVPTEVYRPITNQLTTVQMVQQIAPNRPTKPLFRCPQGFFNQYASSGNQQDGMCDGPEDCLNIGYAIEKSRRLDPYCVFSENLLYSGCCYNETGDNRQLCPDKVTPLMSEPACTGYNHSDWKSGKCPVANGVCFKGHCCPPVVPFEGPPYRTRFKCTNSTKVPLRYKRGYCNPKTGTIWIMGSVNFKGQPIKQLNSMCMANKDCGGYVGHDNVCVRHHKRRLYCYINPETLYYVPKPLGLTTLSVISYIALATSFVTLILSVFYKLGDDEPVTTISREGESLISAVPTSPSSTLSALG</sequence>
<evidence type="ECO:0000313" key="3">
    <source>
        <dbReference type="EnsemblMetazoa" id="CJA01148b.1"/>
    </source>
</evidence>
<keyword evidence="4" id="KW-1185">Reference proteome</keyword>
<proteinExistence type="predicted"/>
<accession>A0A8R1HI25</accession>
<reference evidence="3" key="2">
    <citation type="submission" date="2022-06" db="UniProtKB">
        <authorList>
            <consortium name="EnsemblMetazoa"/>
        </authorList>
    </citation>
    <scope>IDENTIFICATION</scope>
    <source>
        <strain evidence="3">DF5081</strain>
    </source>
</reference>
<keyword evidence="1" id="KW-0472">Membrane</keyword>
<evidence type="ECO:0000259" key="2">
    <source>
        <dbReference type="Pfam" id="PF01666"/>
    </source>
</evidence>
<dbReference type="Proteomes" id="UP000005237">
    <property type="component" value="Unassembled WGS sequence"/>
</dbReference>
<dbReference type="PANTHER" id="PTHR36157">
    <property type="entry name" value="PROTEIN CBG12671-RELATED"/>
    <property type="match status" value="1"/>
</dbReference>
<dbReference type="AlphaFoldDB" id="A0A8R1HI25"/>